<comment type="caution">
    <text evidence="1">The sequence shown here is derived from an EMBL/GenBank/DDBJ whole genome shotgun (WGS) entry which is preliminary data.</text>
</comment>
<dbReference type="InterPro" id="IPR023214">
    <property type="entry name" value="HAD_sf"/>
</dbReference>
<dbReference type="InterPro" id="IPR036412">
    <property type="entry name" value="HAD-like_sf"/>
</dbReference>
<dbReference type="EMBL" id="BAABAT010000003">
    <property type="protein sequence ID" value="GAA4246161.1"/>
    <property type="molecule type" value="Genomic_DNA"/>
</dbReference>
<sequence>MACIEHEDLFDINPVTYPARVPLLLLSLDDTLLDRAGAFRAWASEFLARIGAPEYDLEWLLSVDADGMGSSWDVADALRERYGLRFSSLDLVEEIRRAIMERMRLDPLTACALAIAEDSGWVPVVVTNGESRMQEEKLRKTGLDRYLADWVISEEAGVRKPNPRIFAIAAERARMRLGGAWLIGDSPEADIGGADAAGVRSVWLHRGRRWSERRYAPTRTADGVIAAIAEVMASRY</sequence>
<proteinExistence type="predicted"/>
<dbReference type="InterPro" id="IPR006439">
    <property type="entry name" value="HAD-SF_hydro_IA"/>
</dbReference>
<dbReference type="InterPro" id="IPR052550">
    <property type="entry name" value="Pyrimidine_5'-ntase_YjjG"/>
</dbReference>
<name>A0ABP8D1W9_9ACTN</name>
<dbReference type="Gene3D" id="1.10.150.520">
    <property type="match status" value="1"/>
</dbReference>
<dbReference type="Gene3D" id="3.40.50.1000">
    <property type="entry name" value="HAD superfamily/HAD-like"/>
    <property type="match status" value="1"/>
</dbReference>
<dbReference type="PANTHER" id="PTHR47478:SF1">
    <property type="entry name" value="PYRIMIDINE 5'-NUCLEOTIDASE YJJG"/>
    <property type="match status" value="1"/>
</dbReference>
<dbReference type="Pfam" id="PF00702">
    <property type="entry name" value="Hydrolase"/>
    <property type="match status" value="1"/>
</dbReference>
<dbReference type="Proteomes" id="UP001500620">
    <property type="component" value="Unassembled WGS sequence"/>
</dbReference>
<evidence type="ECO:0008006" key="3">
    <source>
        <dbReference type="Google" id="ProtNLM"/>
    </source>
</evidence>
<evidence type="ECO:0000313" key="1">
    <source>
        <dbReference type="EMBL" id="GAA4246161.1"/>
    </source>
</evidence>
<organism evidence="1 2">
    <name type="scientific">Dactylosporangium darangshiense</name>
    <dbReference type="NCBI Taxonomy" id="579108"/>
    <lineage>
        <taxon>Bacteria</taxon>
        <taxon>Bacillati</taxon>
        <taxon>Actinomycetota</taxon>
        <taxon>Actinomycetes</taxon>
        <taxon>Micromonosporales</taxon>
        <taxon>Micromonosporaceae</taxon>
        <taxon>Dactylosporangium</taxon>
    </lineage>
</organism>
<reference evidence="2" key="1">
    <citation type="journal article" date="2019" name="Int. J. Syst. Evol. Microbiol.">
        <title>The Global Catalogue of Microorganisms (GCM) 10K type strain sequencing project: providing services to taxonomists for standard genome sequencing and annotation.</title>
        <authorList>
            <consortium name="The Broad Institute Genomics Platform"/>
            <consortium name="The Broad Institute Genome Sequencing Center for Infectious Disease"/>
            <person name="Wu L."/>
            <person name="Ma J."/>
        </authorList>
    </citation>
    <scope>NUCLEOTIDE SEQUENCE [LARGE SCALE GENOMIC DNA]</scope>
    <source>
        <strain evidence="2">JCM 17441</strain>
    </source>
</reference>
<dbReference type="SUPFAM" id="SSF56784">
    <property type="entry name" value="HAD-like"/>
    <property type="match status" value="1"/>
</dbReference>
<dbReference type="NCBIfam" id="TIGR01549">
    <property type="entry name" value="HAD-SF-IA-v1"/>
    <property type="match status" value="1"/>
</dbReference>
<evidence type="ECO:0000313" key="2">
    <source>
        <dbReference type="Proteomes" id="UP001500620"/>
    </source>
</evidence>
<protein>
    <recommendedName>
        <fullName evidence="3">Hydrolase</fullName>
    </recommendedName>
</protein>
<dbReference type="PANTHER" id="PTHR47478">
    <property type="match status" value="1"/>
</dbReference>
<accession>A0ABP8D1W9</accession>
<keyword evidence="2" id="KW-1185">Reference proteome</keyword>
<gene>
    <name evidence="1" type="ORF">GCM10022255_016340</name>
</gene>